<gene>
    <name evidence="6" type="ORF">BN2614_LOCUS1</name>
</gene>
<dbReference type="AlphaFoldDB" id="A0A9X9LS15"/>
<dbReference type="Proteomes" id="UP000269945">
    <property type="component" value="Unassembled WGS sequence"/>
</dbReference>
<feature type="compositionally biased region" description="Basic and acidic residues" evidence="5">
    <location>
        <begin position="99"/>
        <end position="110"/>
    </location>
</feature>
<evidence type="ECO:0000256" key="4">
    <source>
        <dbReference type="ARBA" id="ARBA00035458"/>
    </source>
</evidence>
<feature type="non-terminal residue" evidence="6">
    <location>
        <position position="1"/>
    </location>
</feature>
<evidence type="ECO:0000313" key="7">
    <source>
        <dbReference type="Proteomes" id="UP000269945"/>
    </source>
</evidence>
<keyword evidence="7" id="KW-1185">Reference proteome</keyword>
<evidence type="ECO:0000256" key="2">
    <source>
        <dbReference type="ARBA" id="ARBA00023274"/>
    </source>
</evidence>
<protein>
    <recommendedName>
        <fullName evidence="3">Small ribosomal subunit protein eS24</fullName>
    </recommendedName>
    <alternativeName>
        <fullName evidence="4">40S ribosomal protein S24</fullName>
    </alternativeName>
</protein>
<name>A0A9X9LS15_GULGU</name>
<dbReference type="EMBL" id="CYRY02013851">
    <property type="protein sequence ID" value="VCW84274.1"/>
    <property type="molecule type" value="Genomic_DNA"/>
</dbReference>
<dbReference type="InterPro" id="IPR053709">
    <property type="entry name" value="eRP_eS24_sf"/>
</dbReference>
<dbReference type="PANTHER" id="PTHR10496">
    <property type="entry name" value="40S RIBOSOMAL PROTEIN S24"/>
    <property type="match status" value="1"/>
</dbReference>
<evidence type="ECO:0000313" key="6">
    <source>
        <dbReference type="EMBL" id="VCW84274.1"/>
    </source>
</evidence>
<accession>A0A9X9LS15</accession>
<dbReference type="SUPFAM" id="SSF54189">
    <property type="entry name" value="Ribosomal proteins S24e, L23 and L15e"/>
    <property type="match status" value="1"/>
</dbReference>
<keyword evidence="1" id="KW-0689">Ribosomal protein</keyword>
<dbReference type="GO" id="GO:0003735">
    <property type="term" value="F:structural constituent of ribosome"/>
    <property type="evidence" value="ECO:0007669"/>
    <property type="project" value="InterPro"/>
</dbReference>
<proteinExistence type="predicted"/>
<evidence type="ECO:0000256" key="5">
    <source>
        <dbReference type="SAM" id="MobiDB-lite"/>
    </source>
</evidence>
<sequence>GKFLYLRQKFGEKLAKRYKTTPDVTFVFGSRAYYGEGETTGFSLIYDFLDHAFKNEPRYRLGGYEKKQTSRKQWKQCQNRMKSVRGTAKANAGAGQSERGSDTEGAKTLQ</sequence>
<dbReference type="InterPro" id="IPR001976">
    <property type="entry name" value="Ribosomal_eS24"/>
</dbReference>
<keyword evidence="2" id="KW-0687">Ribonucleoprotein</keyword>
<dbReference type="InterPro" id="IPR012678">
    <property type="entry name" value="Ribosomal_uL23/eL15/eS24_sf"/>
</dbReference>
<evidence type="ECO:0000256" key="3">
    <source>
        <dbReference type="ARBA" id="ARBA00035149"/>
    </source>
</evidence>
<comment type="caution">
    <text evidence="6">The sequence shown here is derived from an EMBL/GenBank/DDBJ whole genome shotgun (WGS) entry which is preliminary data.</text>
</comment>
<dbReference type="Pfam" id="PF01282">
    <property type="entry name" value="Ribosomal_S24e"/>
    <property type="match status" value="1"/>
</dbReference>
<feature type="region of interest" description="Disordered" evidence="5">
    <location>
        <begin position="65"/>
        <end position="110"/>
    </location>
</feature>
<organism evidence="6 7">
    <name type="scientific">Gulo gulo</name>
    <name type="common">Wolverine</name>
    <name type="synonym">Gluton</name>
    <dbReference type="NCBI Taxonomy" id="48420"/>
    <lineage>
        <taxon>Eukaryota</taxon>
        <taxon>Metazoa</taxon>
        <taxon>Chordata</taxon>
        <taxon>Craniata</taxon>
        <taxon>Vertebrata</taxon>
        <taxon>Euteleostomi</taxon>
        <taxon>Mammalia</taxon>
        <taxon>Eutheria</taxon>
        <taxon>Laurasiatheria</taxon>
        <taxon>Carnivora</taxon>
        <taxon>Caniformia</taxon>
        <taxon>Musteloidea</taxon>
        <taxon>Mustelidae</taxon>
        <taxon>Guloninae</taxon>
        <taxon>Gulo</taxon>
    </lineage>
</organism>
<evidence type="ECO:0000256" key="1">
    <source>
        <dbReference type="ARBA" id="ARBA00022980"/>
    </source>
</evidence>
<dbReference type="Gene3D" id="3.30.70.3370">
    <property type="match status" value="1"/>
</dbReference>
<reference evidence="6 7" key="1">
    <citation type="submission" date="2018-10" db="EMBL/GenBank/DDBJ databases">
        <authorList>
            <person name="Ekblom R."/>
            <person name="Jareborg N."/>
        </authorList>
    </citation>
    <scope>NUCLEOTIDE SEQUENCE [LARGE SCALE GENOMIC DNA]</scope>
    <source>
        <tissue evidence="6">Muscle</tissue>
    </source>
</reference>
<dbReference type="GO" id="GO:0006412">
    <property type="term" value="P:translation"/>
    <property type="evidence" value="ECO:0007669"/>
    <property type="project" value="InterPro"/>
</dbReference>
<dbReference type="GO" id="GO:0044391">
    <property type="term" value="C:ribosomal subunit"/>
    <property type="evidence" value="ECO:0007669"/>
    <property type="project" value="UniProtKB-ARBA"/>
</dbReference>